<feature type="region of interest" description="Disordered" evidence="1">
    <location>
        <begin position="1"/>
        <end position="29"/>
    </location>
</feature>
<name>A0A2N9EEW7_FAGSY</name>
<evidence type="ECO:0000313" key="2">
    <source>
        <dbReference type="EMBL" id="SPC73285.1"/>
    </source>
</evidence>
<dbReference type="AlphaFoldDB" id="A0A2N9EEW7"/>
<reference evidence="2" key="1">
    <citation type="submission" date="2018-02" db="EMBL/GenBank/DDBJ databases">
        <authorList>
            <person name="Cohen D.B."/>
            <person name="Kent A.D."/>
        </authorList>
    </citation>
    <scope>NUCLEOTIDE SEQUENCE</scope>
</reference>
<feature type="compositionally biased region" description="Basic and acidic residues" evidence="1">
    <location>
        <begin position="1"/>
        <end position="14"/>
    </location>
</feature>
<gene>
    <name evidence="2" type="ORF">FSB_LOCUS1167</name>
</gene>
<dbReference type="EMBL" id="OIVN01000048">
    <property type="protein sequence ID" value="SPC73285.1"/>
    <property type="molecule type" value="Genomic_DNA"/>
</dbReference>
<sequence>MEKCTDNKRKREQDDSGINSPEPKRIRFDSDDLAESTLLRFDSNNSELNSPEVHRIQEDLLNILDDSDVTDRDPAIQGLDSVIKSFEEEIQVQDPLPAVFDLTSDSGESQPELGYLLEASDDELGLPPTSSSGEETKIEAVEFEASSSYPNPVGLDGILGFENEMPSYDLFGFGIGFDSESNVNDIDGEFVALGGLFDYSDQSYEPAGTSELSWLPESLPAL</sequence>
<dbReference type="PANTHER" id="PTHR34539">
    <property type="entry name" value="T6J4.11 PROTEIN"/>
    <property type="match status" value="1"/>
</dbReference>
<protein>
    <submittedName>
        <fullName evidence="2">Uncharacterized protein</fullName>
    </submittedName>
</protein>
<proteinExistence type="predicted"/>
<dbReference type="PANTHER" id="PTHR34539:SF15">
    <property type="match status" value="1"/>
</dbReference>
<organism evidence="2">
    <name type="scientific">Fagus sylvatica</name>
    <name type="common">Beechnut</name>
    <dbReference type="NCBI Taxonomy" id="28930"/>
    <lineage>
        <taxon>Eukaryota</taxon>
        <taxon>Viridiplantae</taxon>
        <taxon>Streptophyta</taxon>
        <taxon>Embryophyta</taxon>
        <taxon>Tracheophyta</taxon>
        <taxon>Spermatophyta</taxon>
        <taxon>Magnoliopsida</taxon>
        <taxon>eudicotyledons</taxon>
        <taxon>Gunneridae</taxon>
        <taxon>Pentapetalae</taxon>
        <taxon>rosids</taxon>
        <taxon>fabids</taxon>
        <taxon>Fagales</taxon>
        <taxon>Fagaceae</taxon>
        <taxon>Fagus</taxon>
    </lineage>
</organism>
<evidence type="ECO:0000256" key="1">
    <source>
        <dbReference type="SAM" id="MobiDB-lite"/>
    </source>
</evidence>
<accession>A0A2N9EEW7</accession>